<proteinExistence type="predicted"/>
<dbReference type="AlphaFoldDB" id="A0A0A9G4B8"/>
<evidence type="ECO:0000313" key="1">
    <source>
        <dbReference type="EMBL" id="JAE18314.1"/>
    </source>
</evidence>
<sequence>MVVYMHSGQSRFVCDQCLYRRHEMIHVSSVVTLVAVQHKEHIFPIYYPPFLLLWCP</sequence>
<name>A0A0A9G4B8_ARUDO</name>
<protein>
    <submittedName>
        <fullName evidence="1">Uncharacterized protein</fullName>
    </submittedName>
</protein>
<accession>A0A0A9G4B8</accession>
<organism evidence="1">
    <name type="scientific">Arundo donax</name>
    <name type="common">Giant reed</name>
    <name type="synonym">Donax arundinaceus</name>
    <dbReference type="NCBI Taxonomy" id="35708"/>
    <lineage>
        <taxon>Eukaryota</taxon>
        <taxon>Viridiplantae</taxon>
        <taxon>Streptophyta</taxon>
        <taxon>Embryophyta</taxon>
        <taxon>Tracheophyta</taxon>
        <taxon>Spermatophyta</taxon>
        <taxon>Magnoliopsida</taxon>
        <taxon>Liliopsida</taxon>
        <taxon>Poales</taxon>
        <taxon>Poaceae</taxon>
        <taxon>PACMAD clade</taxon>
        <taxon>Arundinoideae</taxon>
        <taxon>Arundineae</taxon>
        <taxon>Arundo</taxon>
    </lineage>
</organism>
<dbReference type="EMBL" id="GBRH01179582">
    <property type="protein sequence ID" value="JAE18314.1"/>
    <property type="molecule type" value="Transcribed_RNA"/>
</dbReference>
<reference evidence="1" key="1">
    <citation type="submission" date="2014-09" db="EMBL/GenBank/DDBJ databases">
        <authorList>
            <person name="Magalhaes I.L.F."/>
            <person name="Oliveira U."/>
            <person name="Santos F.R."/>
            <person name="Vidigal T.H.D.A."/>
            <person name="Brescovit A.D."/>
            <person name="Santos A.J."/>
        </authorList>
    </citation>
    <scope>NUCLEOTIDE SEQUENCE</scope>
    <source>
        <tissue evidence="1">Shoot tissue taken approximately 20 cm above the soil surface</tissue>
    </source>
</reference>
<reference evidence="1" key="2">
    <citation type="journal article" date="2015" name="Data Brief">
        <title>Shoot transcriptome of the giant reed, Arundo donax.</title>
        <authorList>
            <person name="Barrero R.A."/>
            <person name="Guerrero F.D."/>
            <person name="Moolhuijzen P."/>
            <person name="Goolsby J.A."/>
            <person name="Tidwell J."/>
            <person name="Bellgard S.E."/>
            <person name="Bellgard M.I."/>
        </authorList>
    </citation>
    <scope>NUCLEOTIDE SEQUENCE</scope>
    <source>
        <tissue evidence="1">Shoot tissue taken approximately 20 cm above the soil surface</tissue>
    </source>
</reference>